<accession>A0ABD1FBH3</accession>
<dbReference type="Proteomes" id="UP001566132">
    <property type="component" value="Unassembled WGS sequence"/>
</dbReference>
<comment type="subcellular location">
    <subcellularLocation>
        <location evidence="1">Membrane</location>
        <topology evidence="1">Multi-pass membrane protein</topology>
    </subcellularLocation>
</comment>
<feature type="transmembrane region" description="Helical" evidence="5">
    <location>
        <begin position="6"/>
        <end position="24"/>
    </location>
</feature>
<feature type="transmembrane region" description="Helical" evidence="5">
    <location>
        <begin position="248"/>
        <end position="272"/>
    </location>
</feature>
<dbReference type="PANTHER" id="PTHR11040">
    <property type="entry name" value="ZINC/IRON TRANSPORTER"/>
    <property type="match status" value="1"/>
</dbReference>
<reference evidence="6 7" key="1">
    <citation type="submission" date="2024-05" db="EMBL/GenBank/DDBJ databases">
        <title>Genetic variation in Jamaican populations of the coffee berry borer (Hypothenemus hampei).</title>
        <authorList>
            <person name="Errbii M."/>
            <person name="Myrie A."/>
        </authorList>
    </citation>
    <scope>NUCLEOTIDE SEQUENCE [LARGE SCALE GENOMIC DNA]</scope>
    <source>
        <strain evidence="6">JA-Hopewell-2020-01-JO</strain>
        <tissue evidence="6">Whole body</tissue>
    </source>
</reference>
<keyword evidence="3 5" id="KW-1133">Transmembrane helix</keyword>
<proteinExistence type="predicted"/>
<feature type="transmembrane region" description="Helical" evidence="5">
    <location>
        <begin position="98"/>
        <end position="123"/>
    </location>
</feature>
<dbReference type="GO" id="GO:0016020">
    <property type="term" value="C:membrane"/>
    <property type="evidence" value="ECO:0007669"/>
    <property type="project" value="UniProtKB-SubCell"/>
</dbReference>
<dbReference type="EMBL" id="JBDJPC010000002">
    <property type="protein sequence ID" value="KAL1513659.1"/>
    <property type="molecule type" value="Genomic_DNA"/>
</dbReference>
<dbReference type="Pfam" id="PF02535">
    <property type="entry name" value="Zip"/>
    <property type="match status" value="1"/>
</dbReference>
<evidence type="ECO:0000313" key="6">
    <source>
        <dbReference type="EMBL" id="KAL1513659.1"/>
    </source>
</evidence>
<evidence type="ECO:0000256" key="1">
    <source>
        <dbReference type="ARBA" id="ARBA00004141"/>
    </source>
</evidence>
<organism evidence="6 7">
    <name type="scientific">Hypothenemus hampei</name>
    <name type="common">Coffee berry borer</name>
    <dbReference type="NCBI Taxonomy" id="57062"/>
    <lineage>
        <taxon>Eukaryota</taxon>
        <taxon>Metazoa</taxon>
        <taxon>Ecdysozoa</taxon>
        <taxon>Arthropoda</taxon>
        <taxon>Hexapoda</taxon>
        <taxon>Insecta</taxon>
        <taxon>Pterygota</taxon>
        <taxon>Neoptera</taxon>
        <taxon>Endopterygota</taxon>
        <taxon>Coleoptera</taxon>
        <taxon>Polyphaga</taxon>
        <taxon>Cucujiformia</taxon>
        <taxon>Curculionidae</taxon>
        <taxon>Scolytinae</taxon>
        <taxon>Hypothenemus</taxon>
    </lineage>
</organism>
<evidence type="ECO:0000256" key="2">
    <source>
        <dbReference type="ARBA" id="ARBA00022692"/>
    </source>
</evidence>
<protein>
    <submittedName>
        <fullName evidence="6">Uncharacterized protein</fullName>
    </submittedName>
</protein>
<dbReference type="GO" id="GO:0006829">
    <property type="term" value="P:zinc ion transport"/>
    <property type="evidence" value="ECO:0007669"/>
    <property type="project" value="UniProtKB-ARBA"/>
</dbReference>
<gene>
    <name evidence="6" type="ORF">ABEB36_003043</name>
</gene>
<sequence length="397" mass="45608">MNVTTSKVCVAILFGLWRFFWGILPMKLNKLFRKWEETSQQSKTFVNERRHKQIIYFVALIQSFGGGVLFATCFLHMMKELYLSIEELKYKNGVSNEYPISQLIISFGFFFIYFLEEFTYWIVNSFKKRKCNEDHIRTIIRNGENVGLSSVKPSKISPIKTIITKQTEDGDTQNSEKILARTLSSKSTNSIKEDINQMLQEEQLTIEEEEIVKTREQLMRFILTIAALSLHAVLEGLSIGIQKMADEVWYLSISVSLHSASILFCLGVELVLAQTRLKYILIHVLAMTLASPFGILLGLIVAEETSAKPTTMSIATVVLEGFSAGAILYIIFFEVLNREKERRVYRLQRGFCILGGFLLMALLQYLQSLYTRDEIEETIKKLNNIHNFINKINITSQ</sequence>
<keyword evidence="7" id="KW-1185">Reference proteome</keyword>
<dbReference type="AlphaFoldDB" id="A0ABD1FBH3"/>
<feature type="transmembrane region" description="Helical" evidence="5">
    <location>
        <begin position="54"/>
        <end position="78"/>
    </location>
</feature>
<name>A0ABD1FBH3_HYPHA</name>
<evidence type="ECO:0000256" key="3">
    <source>
        <dbReference type="ARBA" id="ARBA00022989"/>
    </source>
</evidence>
<feature type="transmembrane region" description="Helical" evidence="5">
    <location>
        <begin position="347"/>
        <end position="366"/>
    </location>
</feature>
<dbReference type="PANTHER" id="PTHR11040:SF203">
    <property type="entry name" value="FI18611P1-RELATED"/>
    <property type="match status" value="1"/>
</dbReference>
<keyword evidence="2 5" id="KW-0812">Transmembrane</keyword>
<evidence type="ECO:0000313" key="7">
    <source>
        <dbReference type="Proteomes" id="UP001566132"/>
    </source>
</evidence>
<comment type="caution">
    <text evidence="6">The sequence shown here is derived from an EMBL/GenBank/DDBJ whole genome shotgun (WGS) entry which is preliminary data.</text>
</comment>
<feature type="transmembrane region" description="Helical" evidence="5">
    <location>
        <begin position="221"/>
        <end position="242"/>
    </location>
</feature>
<feature type="transmembrane region" description="Helical" evidence="5">
    <location>
        <begin position="279"/>
        <end position="302"/>
    </location>
</feature>
<feature type="transmembrane region" description="Helical" evidence="5">
    <location>
        <begin position="314"/>
        <end position="335"/>
    </location>
</feature>
<evidence type="ECO:0000256" key="4">
    <source>
        <dbReference type="ARBA" id="ARBA00023136"/>
    </source>
</evidence>
<keyword evidence="4 5" id="KW-0472">Membrane</keyword>
<evidence type="ECO:0000256" key="5">
    <source>
        <dbReference type="SAM" id="Phobius"/>
    </source>
</evidence>
<dbReference type="InterPro" id="IPR003689">
    <property type="entry name" value="ZIP"/>
</dbReference>